<feature type="transmembrane region" description="Helical" evidence="1">
    <location>
        <begin position="6"/>
        <end position="34"/>
    </location>
</feature>
<comment type="caution">
    <text evidence="2">The sequence shown here is derived from an EMBL/GenBank/DDBJ whole genome shotgun (WGS) entry which is preliminary data.</text>
</comment>
<evidence type="ECO:0000256" key="1">
    <source>
        <dbReference type="SAM" id="Phobius"/>
    </source>
</evidence>
<gene>
    <name evidence="2" type="ORF">Cantr_08483</name>
</gene>
<organism evidence="2 3">
    <name type="scientific">Candida viswanathii</name>
    <dbReference type="NCBI Taxonomy" id="5486"/>
    <lineage>
        <taxon>Eukaryota</taxon>
        <taxon>Fungi</taxon>
        <taxon>Dikarya</taxon>
        <taxon>Ascomycota</taxon>
        <taxon>Saccharomycotina</taxon>
        <taxon>Pichiomycetes</taxon>
        <taxon>Debaryomycetaceae</taxon>
        <taxon>Candida/Lodderomyces clade</taxon>
        <taxon>Candida</taxon>
    </lineage>
</organism>
<reference evidence="2 3" key="1">
    <citation type="submission" date="2018-06" db="EMBL/GenBank/DDBJ databases">
        <title>Whole genome sequencing of Candida tropicalis (genome annotated by CSBL at Korea University).</title>
        <authorList>
            <person name="Ahn J."/>
        </authorList>
    </citation>
    <scope>NUCLEOTIDE SEQUENCE [LARGE SCALE GENOMIC DNA]</scope>
    <source>
        <strain evidence="2 3">ATCC 20962</strain>
    </source>
</reference>
<proteinExistence type="predicted"/>
<sequence>MFAISAIGLVVLGFMLFSMFVITCIILIPAIFVVEIISGVIYMVSYLASFDIMQGSGIEGAILTPKVEESA</sequence>
<keyword evidence="1" id="KW-1133">Transmembrane helix</keyword>
<dbReference type="EMBL" id="QLNQ01000026">
    <property type="protein sequence ID" value="RCK60830.1"/>
    <property type="molecule type" value="Genomic_DNA"/>
</dbReference>
<accession>A0A367Y5G7</accession>
<keyword evidence="1" id="KW-0812">Transmembrane</keyword>
<evidence type="ECO:0000313" key="2">
    <source>
        <dbReference type="EMBL" id="RCK60830.1"/>
    </source>
</evidence>
<dbReference type="Proteomes" id="UP000253472">
    <property type="component" value="Unassembled WGS sequence"/>
</dbReference>
<dbReference type="AlphaFoldDB" id="A0A367Y5G7"/>
<name>A0A367Y5G7_9ASCO</name>
<keyword evidence="1" id="KW-0472">Membrane</keyword>
<protein>
    <submittedName>
        <fullName evidence="2">Uncharacterized protein</fullName>
    </submittedName>
</protein>
<evidence type="ECO:0000313" key="3">
    <source>
        <dbReference type="Proteomes" id="UP000253472"/>
    </source>
</evidence>
<keyword evidence="3" id="KW-1185">Reference proteome</keyword>